<dbReference type="AlphaFoldDB" id="A0A2N1N8T9"/>
<dbReference type="VEuPathDB" id="FungiDB:RhiirA1_401494"/>
<gene>
    <name evidence="3" type="ORF">RhiirC2_779865</name>
    <name evidence="2" type="ORF">RhiirC2_790308</name>
</gene>
<name>A0A2N1N8T9_9GLOM</name>
<evidence type="ECO:0000313" key="4">
    <source>
        <dbReference type="Proteomes" id="UP000233469"/>
    </source>
</evidence>
<feature type="non-terminal residue" evidence="3">
    <location>
        <position position="1"/>
    </location>
</feature>
<proteinExistence type="predicted"/>
<evidence type="ECO:0000313" key="3">
    <source>
        <dbReference type="EMBL" id="PKK70313.1"/>
    </source>
</evidence>
<dbReference type="EMBL" id="LLXL01001904">
    <property type="protein sequence ID" value="PKK62489.1"/>
    <property type="molecule type" value="Genomic_DNA"/>
</dbReference>
<dbReference type="EMBL" id="LLXL01000631">
    <property type="protein sequence ID" value="PKK70313.1"/>
    <property type="molecule type" value="Genomic_DNA"/>
</dbReference>
<evidence type="ECO:0000313" key="2">
    <source>
        <dbReference type="EMBL" id="PKK62489.1"/>
    </source>
</evidence>
<dbReference type="Proteomes" id="UP000233469">
    <property type="component" value="Unassembled WGS sequence"/>
</dbReference>
<evidence type="ECO:0000256" key="1">
    <source>
        <dbReference type="SAM" id="MobiDB-lite"/>
    </source>
</evidence>
<feature type="region of interest" description="Disordered" evidence="1">
    <location>
        <begin position="28"/>
        <end position="50"/>
    </location>
</feature>
<reference evidence="3 4" key="1">
    <citation type="submission" date="2016-04" db="EMBL/GenBank/DDBJ databases">
        <title>Genome analyses suggest a sexual origin of heterokaryosis in a supposedly ancient asexual fungus.</title>
        <authorList>
            <person name="Ropars J."/>
            <person name="Sedzielewska K."/>
            <person name="Noel J."/>
            <person name="Charron P."/>
            <person name="Farinelli L."/>
            <person name="Marton T."/>
            <person name="Kruger M."/>
            <person name="Pelin A."/>
            <person name="Brachmann A."/>
            <person name="Corradi N."/>
        </authorList>
    </citation>
    <scope>NUCLEOTIDE SEQUENCE [LARGE SCALE GENOMIC DNA]</scope>
    <source>
        <strain evidence="3 4">C2</strain>
    </source>
</reference>
<comment type="caution">
    <text evidence="3">The sequence shown here is derived from an EMBL/GenBank/DDBJ whole genome shotgun (WGS) entry which is preliminary data.</text>
</comment>
<sequence length="106" mass="12623">NYGKDRTAEEIRTTLNDIRYVEEEYDEIDDYNEEEMVAQSSTDDNTEQIPPQELEILNILDLDLMFENNSVTNRQLENDDLDNFIRELNKEDDFDPELLVQNFINN</sequence>
<organism evidence="3 4">
    <name type="scientific">Rhizophagus irregularis</name>
    <dbReference type="NCBI Taxonomy" id="588596"/>
    <lineage>
        <taxon>Eukaryota</taxon>
        <taxon>Fungi</taxon>
        <taxon>Fungi incertae sedis</taxon>
        <taxon>Mucoromycota</taxon>
        <taxon>Glomeromycotina</taxon>
        <taxon>Glomeromycetes</taxon>
        <taxon>Glomerales</taxon>
        <taxon>Glomeraceae</taxon>
        <taxon>Rhizophagus</taxon>
    </lineage>
</organism>
<accession>A0A2N1N8T9</accession>
<reference evidence="3 4" key="2">
    <citation type="submission" date="2017-10" db="EMBL/GenBank/DDBJ databases">
        <title>Extensive intraspecific genome diversity in a model arbuscular mycorrhizal fungus.</title>
        <authorList>
            <person name="Chen E.C.H."/>
            <person name="Morin E."/>
            <person name="Baudet D."/>
            <person name="Noel J."/>
            <person name="Ndikumana S."/>
            <person name="Charron P."/>
            <person name="St-Onge C."/>
            <person name="Giorgi J."/>
            <person name="Grigoriev I.V."/>
            <person name="Roux C."/>
            <person name="Martin F.M."/>
            <person name="Corradi N."/>
        </authorList>
    </citation>
    <scope>NUCLEOTIDE SEQUENCE [LARGE SCALE GENOMIC DNA]</scope>
    <source>
        <strain evidence="3 4">C2</strain>
    </source>
</reference>
<feature type="compositionally biased region" description="Polar residues" evidence="1">
    <location>
        <begin position="38"/>
        <end position="49"/>
    </location>
</feature>
<protein>
    <submittedName>
        <fullName evidence="3">Uncharacterized protein</fullName>
    </submittedName>
</protein>